<sequence length="504" mass="54244">MLLLPSLFLLASINVLILHVATTNTEDVHHTNAYIVYLGESKPNHLELITSSHHQMLASVLGRCIWPESKSFSGEGLGPIPAKWKGYCQSGDQFNPQKHCNRKLIGAQYFIDGFIAGGKKPYNGTQNKEFISPRDSSGHGTHCASTAVGSFVSNVSSKGGLAAGNARGGAPRARLAVYKVGWRNCEDIDTADKTLVAGKVVLCFFGNLADASDIAAAAKAIRMAGGRGVIGASEISIPPVTSKGYPVFFPCHLVSYDIGTEILNYIRLTSSVEGGQNLYRKTSPNSISPAILKPDIAAPGVDILAASIPRPTKIGLKAIYVFYYGTSMATPHVAGIAALLKCLHPNWSPATIKSALVTTDPFDYGGGIVNPNAAKNPGLIYDMGQTILCRNSTRSILDVNIPSITVPNLRGRPVTVLRTVINVGRPNSEYQVFIDPPHGTTVKVKPRQLSFSNKVKKRSFEVTITKLHNVTTEYYFGGLTWTDGVHKVRIPISVKAIFPLVSDY</sequence>
<comment type="caution">
    <text evidence="6">Lacks conserved residue(s) required for the propagation of feature annotation.</text>
</comment>
<dbReference type="InterPro" id="IPR022398">
    <property type="entry name" value="Peptidase_S8_His-AS"/>
</dbReference>
<evidence type="ECO:0000256" key="1">
    <source>
        <dbReference type="ARBA" id="ARBA00011073"/>
    </source>
</evidence>
<dbReference type="Proteomes" id="UP001634393">
    <property type="component" value="Unassembled WGS sequence"/>
</dbReference>
<evidence type="ECO:0000256" key="3">
    <source>
        <dbReference type="ARBA" id="ARBA00022729"/>
    </source>
</evidence>
<evidence type="ECO:0000259" key="9">
    <source>
        <dbReference type="Pfam" id="PF17766"/>
    </source>
</evidence>
<dbReference type="Gene3D" id="3.40.50.200">
    <property type="entry name" value="Peptidase S8/S53 domain"/>
    <property type="match status" value="2"/>
</dbReference>
<dbReference type="InterPro" id="IPR015500">
    <property type="entry name" value="Peptidase_S8_subtilisin-rel"/>
</dbReference>
<dbReference type="InterPro" id="IPR036852">
    <property type="entry name" value="Peptidase_S8/S53_dom_sf"/>
</dbReference>
<evidence type="ECO:0000256" key="5">
    <source>
        <dbReference type="ARBA" id="ARBA00022825"/>
    </source>
</evidence>
<name>A0ABD3TDR2_9LAMI</name>
<evidence type="ECO:0000259" key="8">
    <source>
        <dbReference type="Pfam" id="PF00082"/>
    </source>
</evidence>
<proteinExistence type="inferred from homology"/>
<dbReference type="InterPro" id="IPR045051">
    <property type="entry name" value="SBT"/>
</dbReference>
<dbReference type="PRINTS" id="PR00723">
    <property type="entry name" value="SUBTILISIN"/>
</dbReference>
<dbReference type="PROSITE" id="PS00138">
    <property type="entry name" value="SUBTILASE_SER"/>
    <property type="match status" value="1"/>
</dbReference>
<dbReference type="SUPFAM" id="SSF52743">
    <property type="entry name" value="Subtilisin-like"/>
    <property type="match status" value="1"/>
</dbReference>
<dbReference type="PANTHER" id="PTHR10795">
    <property type="entry name" value="PROPROTEIN CONVERTASE SUBTILISIN/KEXIN"/>
    <property type="match status" value="1"/>
</dbReference>
<dbReference type="Pfam" id="PF00082">
    <property type="entry name" value="Peptidase_S8"/>
    <property type="match status" value="1"/>
</dbReference>
<dbReference type="PROSITE" id="PS51892">
    <property type="entry name" value="SUBTILASE"/>
    <property type="match status" value="1"/>
</dbReference>
<organism evidence="10 11">
    <name type="scientific">Penstemon smallii</name>
    <dbReference type="NCBI Taxonomy" id="265156"/>
    <lineage>
        <taxon>Eukaryota</taxon>
        <taxon>Viridiplantae</taxon>
        <taxon>Streptophyta</taxon>
        <taxon>Embryophyta</taxon>
        <taxon>Tracheophyta</taxon>
        <taxon>Spermatophyta</taxon>
        <taxon>Magnoliopsida</taxon>
        <taxon>eudicotyledons</taxon>
        <taxon>Gunneridae</taxon>
        <taxon>Pentapetalae</taxon>
        <taxon>asterids</taxon>
        <taxon>lamiids</taxon>
        <taxon>Lamiales</taxon>
        <taxon>Plantaginaceae</taxon>
        <taxon>Cheloneae</taxon>
        <taxon>Penstemon</taxon>
    </lineage>
</organism>
<evidence type="ECO:0000313" key="11">
    <source>
        <dbReference type="Proteomes" id="UP001634393"/>
    </source>
</evidence>
<reference evidence="10 11" key="1">
    <citation type="submission" date="2024-12" db="EMBL/GenBank/DDBJ databases">
        <title>The unique morphological basis and parallel evolutionary history of personate flowers in Penstemon.</title>
        <authorList>
            <person name="Depatie T.H."/>
            <person name="Wessinger C.A."/>
        </authorList>
    </citation>
    <scope>NUCLEOTIDE SEQUENCE [LARGE SCALE GENOMIC DNA]</scope>
    <source>
        <strain evidence="10">WTNN_2</strain>
        <tissue evidence="10">Leaf</tissue>
    </source>
</reference>
<keyword evidence="3 7" id="KW-0732">Signal</keyword>
<dbReference type="GO" id="GO:0008236">
    <property type="term" value="F:serine-type peptidase activity"/>
    <property type="evidence" value="ECO:0007669"/>
    <property type="project" value="UniProtKB-KW"/>
</dbReference>
<dbReference type="PROSITE" id="PS00137">
    <property type="entry name" value="SUBTILASE_HIS"/>
    <property type="match status" value="1"/>
</dbReference>
<keyword evidence="2" id="KW-0645">Protease</keyword>
<dbReference type="GO" id="GO:0006508">
    <property type="term" value="P:proteolysis"/>
    <property type="evidence" value="ECO:0007669"/>
    <property type="project" value="UniProtKB-KW"/>
</dbReference>
<feature type="chain" id="PRO_5044857700" evidence="7">
    <location>
        <begin position="24"/>
        <end position="504"/>
    </location>
</feature>
<evidence type="ECO:0000256" key="2">
    <source>
        <dbReference type="ARBA" id="ARBA00022670"/>
    </source>
</evidence>
<dbReference type="FunFam" id="2.60.40.2310:FF:000001">
    <property type="entry name" value="Subtilisin-like protease SBT1.5"/>
    <property type="match status" value="1"/>
</dbReference>
<feature type="domain" description="Peptidase S8/S53" evidence="8">
    <location>
        <begin position="129"/>
        <end position="360"/>
    </location>
</feature>
<accession>A0ABD3TDR2</accession>
<gene>
    <name evidence="10" type="ORF">ACJIZ3_009069</name>
</gene>
<keyword evidence="4" id="KW-0378">Hydrolase</keyword>
<dbReference type="EMBL" id="JBJXBP010000004">
    <property type="protein sequence ID" value="KAL3834333.1"/>
    <property type="molecule type" value="Genomic_DNA"/>
</dbReference>
<dbReference type="Pfam" id="PF17766">
    <property type="entry name" value="fn3_6"/>
    <property type="match status" value="1"/>
</dbReference>
<comment type="similarity">
    <text evidence="1 6">Belongs to the peptidase S8 family.</text>
</comment>
<evidence type="ECO:0000256" key="4">
    <source>
        <dbReference type="ARBA" id="ARBA00022801"/>
    </source>
</evidence>
<evidence type="ECO:0000256" key="7">
    <source>
        <dbReference type="SAM" id="SignalP"/>
    </source>
</evidence>
<keyword evidence="11" id="KW-1185">Reference proteome</keyword>
<evidence type="ECO:0000313" key="10">
    <source>
        <dbReference type="EMBL" id="KAL3834333.1"/>
    </source>
</evidence>
<dbReference type="Gene3D" id="2.60.40.2310">
    <property type="match status" value="1"/>
</dbReference>
<dbReference type="InterPro" id="IPR000209">
    <property type="entry name" value="Peptidase_S8/S53_dom"/>
</dbReference>
<dbReference type="InterPro" id="IPR041469">
    <property type="entry name" value="Subtilisin-like_FN3"/>
</dbReference>
<feature type="domain" description="Subtilisin-like protease fibronectin type-III" evidence="9">
    <location>
        <begin position="398"/>
        <end position="494"/>
    </location>
</feature>
<feature type="signal peptide" evidence="7">
    <location>
        <begin position="1"/>
        <end position="23"/>
    </location>
</feature>
<dbReference type="AlphaFoldDB" id="A0ABD3TDR2"/>
<protein>
    <submittedName>
        <fullName evidence="10">Uncharacterized protein</fullName>
    </submittedName>
</protein>
<dbReference type="InterPro" id="IPR023828">
    <property type="entry name" value="Peptidase_S8_Ser-AS"/>
</dbReference>
<keyword evidence="5" id="KW-0720">Serine protease</keyword>
<evidence type="ECO:0000256" key="6">
    <source>
        <dbReference type="PROSITE-ProRule" id="PRU01240"/>
    </source>
</evidence>
<comment type="caution">
    <text evidence="10">The sequence shown here is derived from an EMBL/GenBank/DDBJ whole genome shotgun (WGS) entry which is preliminary data.</text>
</comment>